<name>A0ABV8H2N2_9BACI</name>
<reference evidence="2" key="1">
    <citation type="journal article" date="2019" name="Int. J. Syst. Evol. Microbiol.">
        <title>The Global Catalogue of Microorganisms (GCM) 10K type strain sequencing project: providing services to taxonomists for standard genome sequencing and annotation.</title>
        <authorList>
            <consortium name="The Broad Institute Genomics Platform"/>
            <consortium name="The Broad Institute Genome Sequencing Center for Infectious Disease"/>
            <person name="Wu L."/>
            <person name="Ma J."/>
        </authorList>
    </citation>
    <scope>NUCLEOTIDE SEQUENCE [LARGE SCALE GENOMIC DNA]</scope>
    <source>
        <strain evidence="2">IBRC-M 10703</strain>
    </source>
</reference>
<comment type="caution">
    <text evidence="1">The sequence shown here is derived from an EMBL/GenBank/DDBJ whole genome shotgun (WGS) entry which is preliminary data.</text>
</comment>
<dbReference type="Proteomes" id="UP001595772">
    <property type="component" value="Unassembled WGS sequence"/>
</dbReference>
<dbReference type="RefSeq" id="WP_379497939.1">
    <property type="nucleotide sequence ID" value="NZ_JBHSAO010000014.1"/>
</dbReference>
<dbReference type="EMBL" id="JBHSAO010000014">
    <property type="protein sequence ID" value="MFC4025446.1"/>
    <property type="molecule type" value="Genomic_DNA"/>
</dbReference>
<organism evidence="1 2">
    <name type="scientific">Oceanobacillus longus</name>
    <dbReference type="NCBI Taxonomy" id="930120"/>
    <lineage>
        <taxon>Bacteria</taxon>
        <taxon>Bacillati</taxon>
        <taxon>Bacillota</taxon>
        <taxon>Bacilli</taxon>
        <taxon>Bacillales</taxon>
        <taxon>Bacillaceae</taxon>
        <taxon>Oceanobacillus</taxon>
    </lineage>
</organism>
<proteinExistence type="predicted"/>
<evidence type="ECO:0000313" key="1">
    <source>
        <dbReference type="EMBL" id="MFC4025446.1"/>
    </source>
</evidence>
<gene>
    <name evidence="1" type="ORF">ACFOUV_16785</name>
</gene>
<evidence type="ECO:0000313" key="2">
    <source>
        <dbReference type="Proteomes" id="UP001595772"/>
    </source>
</evidence>
<protein>
    <submittedName>
        <fullName evidence="1">YlbE-like family protein</fullName>
    </submittedName>
</protein>
<dbReference type="InterPro" id="IPR025613">
    <property type="entry name" value="YlbE"/>
</dbReference>
<keyword evidence="2" id="KW-1185">Reference proteome</keyword>
<dbReference type="Pfam" id="PF14003">
    <property type="entry name" value="YlbE"/>
    <property type="match status" value="1"/>
</dbReference>
<accession>A0ABV8H2N2</accession>
<sequence>MDPIVKQYLTENPKLAEFVRYNPVWYRYLSRNPGRIEEMEKEAKFFYGKTFPQRIENLNNQIQMINMLAQVAKAMKD</sequence>